<proteinExistence type="predicted"/>
<keyword evidence="2" id="KW-1185">Reference proteome</keyword>
<dbReference type="RefSeq" id="WP_007201377.1">
    <property type="nucleotide sequence ID" value="NZ_AKKV01000022.1"/>
</dbReference>
<dbReference type="Proteomes" id="UP000004080">
    <property type="component" value="Unassembled WGS sequence"/>
</dbReference>
<dbReference type="AlphaFoldDB" id="I8UHA7"/>
<accession>I8UHA7</accession>
<name>I8UHA7_9BACL</name>
<dbReference type="STRING" id="1196324.A374_06401"/>
<gene>
    <name evidence="1" type="ORF">A374_06401</name>
</gene>
<reference evidence="1 2" key="1">
    <citation type="journal article" date="2012" name="J. Bacteriol.">
        <title>Genome of Bacillus macauensis ZFHKF-1, a Long-Chain-Forming Bacterium.</title>
        <authorList>
            <person name="Cai L."/>
            <person name="Zhang T."/>
        </authorList>
    </citation>
    <scope>NUCLEOTIDE SEQUENCE [LARGE SCALE GENOMIC DNA]</scope>
    <source>
        <strain evidence="1 2">ZFHKF-1</strain>
    </source>
</reference>
<evidence type="ECO:0000313" key="1">
    <source>
        <dbReference type="EMBL" id="EIT86208.1"/>
    </source>
</evidence>
<sequence>MATNNNGPISATTLAVQNKVYIDRVITDYGFVPKLPIINVTIGVSNIKPIFPEPGFIIDALTVQDVFNRLIRSRYNNKTLVQEGQPYPPEITRPVAYVPFSPSLEETSRYFFSILRPVFTKLGVRLDFVAVMSPIATARFTGQGIL</sequence>
<protein>
    <submittedName>
        <fullName evidence="1">Uncharacterized protein</fullName>
    </submittedName>
</protein>
<comment type="caution">
    <text evidence="1">The sequence shown here is derived from an EMBL/GenBank/DDBJ whole genome shotgun (WGS) entry which is preliminary data.</text>
</comment>
<dbReference type="PATRIC" id="fig|1196324.3.peg.1305"/>
<dbReference type="EMBL" id="AKKV01000022">
    <property type="protein sequence ID" value="EIT86208.1"/>
    <property type="molecule type" value="Genomic_DNA"/>
</dbReference>
<dbReference type="OrthoDB" id="3006976at2"/>
<organism evidence="1 2">
    <name type="scientific">Fictibacillus macauensis ZFHKF-1</name>
    <dbReference type="NCBI Taxonomy" id="1196324"/>
    <lineage>
        <taxon>Bacteria</taxon>
        <taxon>Bacillati</taxon>
        <taxon>Bacillota</taxon>
        <taxon>Bacilli</taxon>
        <taxon>Bacillales</taxon>
        <taxon>Fictibacillaceae</taxon>
        <taxon>Fictibacillus</taxon>
    </lineage>
</organism>
<evidence type="ECO:0000313" key="2">
    <source>
        <dbReference type="Proteomes" id="UP000004080"/>
    </source>
</evidence>
<dbReference type="SUPFAM" id="SSF55620">
    <property type="entry name" value="Tetrahydrobiopterin biosynthesis enzymes-like"/>
    <property type="match status" value="1"/>
</dbReference>